<feature type="domain" description="THIF-type NAD/FAD binding fold" evidence="8">
    <location>
        <begin position="327"/>
        <end position="573"/>
    </location>
</feature>
<keyword evidence="7" id="KW-0963">Cytoplasm</keyword>
<accession>A0A9Q1HJU5</accession>
<dbReference type="InterPro" id="IPR032197">
    <property type="entry name" value="Atg7_N"/>
</dbReference>
<dbReference type="FunFam" id="3.40.140.70:FF:000001">
    <property type="entry name" value="Ubiquitin-like modifier-activating enzyme atg7"/>
    <property type="match status" value="1"/>
</dbReference>
<dbReference type="InterPro" id="IPR000594">
    <property type="entry name" value="ThiF_NAD_FAD-bd"/>
</dbReference>
<keyword evidence="11" id="KW-1185">Reference proteome</keyword>
<keyword evidence="4 7" id="KW-0653">Protein transport</keyword>
<protein>
    <recommendedName>
        <fullName evidence="2 7">Ubiquitin-like modifier-activating enzyme ATG7</fullName>
    </recommendedName>
    <alternativeName>
        <fullName evidence="7">Autophagy-related protein 7</fullName>
    </alternativeName>
</protein>
<evidence type="ECO:0000256" key="4">
    <source>
        <dbReference type="ARBA" id="ARBA00022927"/>
    </source>
</evidence>
<dbReference type="CDD" id="cd01486">
    <property type="entry name" value="Apg7"/>
    <property type="match status" value="1"/>
</dbReference>
<reference evidence="10" key="1">
    <citation type="submission" date="2021-10" db="EMBL/GenBank/DDBJ databases">
        <title>Tropical sea cucumber genome reveals ecological adaptation and Cuvierian tubules defense mechanism.</title>
        <authorList>
            <person name="Chen T."/>
        </authorList>
    </citation>
    <scope>NUCLEOTIDE SEQUENCE</scope>
    <source>
        <strain evidence="10">Nanhai2018</strain>
        <tissue evidence="10">Muscle</tissue>
    </source>
</reference>
<evidence type="ECO:0000256" key="7">
    <source>
        <dbReference type="RuleBase" id="RU366022"/>
    </source>
</evidence>
<evidence type="ECO:0000256" key="5">
    <source>
        <dbReference type="ARBA" id="ARBA00023006"/>
    </source>
</evidence>
<comment type="function">
    <text evidence="7">E1-like activating enzyme involved in the 2 ubiquitin-like systems required for autophagy.</text>
</comment>
<proteinExistence type="inferred from homology"/>
<evidence type="ECO:0000256" key="2">
    <source>
        <dbReference type="ARBA" id="ARBA00017647"/>
    </source>
</evidence>
<dbReference type="InterPro" id="IPR042523">
    <property type="entry name" value="Atg7_N_2"/>
</dbReference>
<dbReference type="GO" id="GO:0019779">
    <property type="term" value="F:Atg8 activating enzyme activity"/>
    <property type="evidence" value="ECO:0007669"/>
    <property type="project" value="TreeGrafter"/>
</dbReference>
<dbReference type="Pfam" id="PF16420">
    <property type="entry name" value="ATG7_N"/>
    <property type="match status" value="1"/>
</dbReference>
<dbReference type="GO" id="GO:0032446">
    <property type="term" value="P:protein modification by small protein conjugation"/>
    <property type="evidence" value="ECO:0007669"/>
    <property type="project" value="TreeGrafter"/>
</dbReference>
<dbReference type="NCBIfam" id="TIGR01381">
    <property type="entry name" value="E1_like_apg7"/>
    <property type="match status" value="1"/>
</dbReference>
<dbReference type="OrthoDB" id="338614at2759"/>
<dbReference type="InterPro" id="IPR045886">
    <property type="entry name" value="ThiF/MoeB/HesA"/>
</dbReference>
<comment type="caution">
    <text evidence="10">The sequence shown here is derived from an EMBL/GenBank/DDBJ whole genome shotgun (WGS) entry which is preliminary data.</text>
</comment>
<dbReference type="Gene3D" id="3.40.50.720">
    <property type="entry name" value="NAD(P)-binding Rossmann-like Domain"/>
    <property type="match status" value="1"/>
</dbReference>
<evidence type="ECO:0000256" key="6">
    <source>
        <dbReference type="PIRSR" id="PIRSR606285-1"/>
    </source>
</evidence>
<dbReference type="GO" id="GO:0000422">
    <property type="term" value="P:autophagy of mitochondrion"/>
    <property type="evidence" value="ECO:0007669"/>
    <property type="project" value="TreeGrafter"/>
</dbReference>
<dbReference type="GO" id="GO:0006995">
    <property type="term" value="P:cellular response to nitrogen starvation"/>
    <property type="evidence" value="ECO:0007669"/>
    <property type="project" value="TreeGrafter"/>
</dbReference>
<feature type="active site" description="Glycyl thioester intermediate" evidence="6">
    <location>
        <position position="546"/>
    </location>
</feature>
<dbReference type="PANTHER" id="PTHR10953">
    <property type="entry name" value="UBIQUITIN-ACTIVATING ENZYME E1"/>
    <property type="match status" value="1"/>
</dbReference>
<dbReference type="FunFam" id="3.40.50.720:FF:000243">
    <property type="entry name" value="Ubiquitin-like modifier-activating enzyme ATG7"/>
    <property type="match status" value="1"/>
</dbReference>
<organism evidence="10 11">
    <name type="scientific">Holothuria leucospilota</name>
    <name type="common">Black long sea cucumber</name>
    <name type="synonym">Mertensiothuria leucospilota</name>
    <dbReference type="NCBI Taxonomy" id="206669"/>
    <lineage>
        <taxon>Eukaryota</taxon>
        <taxon>Metazoa</taxon>
        <taxon>Echinodermata</taxon>
        <taxon>Eleutherozoa</taxon>
        <taxon>Echinozoa</taxon>
        <taxon>Holothuroidea</taxon>
        <taxon>Aspidochirotacea</taxon>
        <taxon>Aspidochirotida</taxon>
        <taxon>Holothuriidae</taxon>
        <taxon>Holothuria</taxon>
    </lineage>
</organism>
<gene>
    <name evidence="10" type="ORF">HOLleu_06844</name>
</gene>
<dbReference type="InterPro" id="IPR042522">
    <property type="entry name" value="Atg7_N_1"/>
</dbReference>
<dbReference type="EMBL" id="JAIZAY010000002">
    <property type="protein sequence ID" value="KAJ8047761.1"/>
    <property type="molecule type" value="Genomic_DNA"/>
</dbReference>
<dbReference type="AlphaFoldDB" id="A0A9Q1HJU5"/>
<dbReference type="GO" id="GO:0000407">
    <property type="term" value="C:phagophore assembly site"/>
    <property type="evidence" value="ECO:0007669"/>
    <property type="project" value="UniProtKB-SubCell"/>
</dbReference>
<keyword evidence="3 7" id="KW-0813">Transport</keyword>
<comment type="similarity">
    <text evidence="1 7">Belongs to the ATG7 family.</text>
</comment>
<dbReference type="GO" id="GO:0015031">
    <property type="term" value="P:protein transport"/>
    <property type="evidence" value="ECO:0007669"/>
    <property type="project" value="UniProtKB-UniRule"/>
</dbReference>
<keyword evidence="7" id="KW-0833">Ubl conjugation pathway</keyword>
<dbReference type="GO" id="GO:0000045">
    <property type="term" value="P:autophagosome assembly"/>
    <property type="evidence" value="ECO:0007669"/>
    <property type="project" value="TreeGrafter"/>
</dbReference>
<evidence type="ECO:0000313" key="10">
    <source>
        <dbReference type="EMBL" id="KAJ8047761.1"/>
    </source>
</evidence>
<dbReference type="Gene3D" id="3.40.140.70">
    <property type="entry name" value="Ubiquitin-like modifier-activating enzyme ATG7 N-terminal domain"/>
    <property type="match status" value="1"/>
</dbReference>
<evidence type="ECO:0000259" key="8">
    <source>
        <dbReference type="Pfam" id="PF00899"/>
    </source>
</evidence>
<keyword evidence="5 7" id="KW-0072">Autophagy</keyword>
<feature type="domain" description="Ubiquitin-like modifier-activating enzyme Atg7 N-terminal" evidence="9">
    <location>
        <begin position="8"/>
        <end position="310"/>
    </location>
</feature>
<evidence type="ECO:0000256" key="1">
    <source>
        <dbReference type="ARBA" id="ARBA00010931"/>
    </source>
</evidence>
<dbReference type="Gene3D" id="3.40.140.100">
    <property type="entry name" value="Ubiquitin-like modifier-activating enzyme ATG7 C-terminal domain"/>
    <property type="match status" value="1"/>
</dbReference>
<dbReference type="Proteomes" id="UP001152320">
    <property type="component" value="Chromosome 2"/>
</dbReference>
<dbReference type="GO" id="GO:0034727">
    <property type="term" value="P:piecemeal microautophagy of the nucleus"/>
    <property type="evidence" value="ECO:0007669"/>
    <property type="project" value="TreeGrafter"/>
</dbReference>
<evidence type="ECO:0000259" key="9">
    <source>
        <dbReference type="Pfam" id="PF16420"/>
    </source>
</evidence>
<evidence type="ECO:0000313" key="11">
    <source>
        <dbReference type="Proteomes" id="UP001152320"/>
    </source>
</evidence>
<sequence>MSQKTEQLQFAPFSSALDAGFWPTLSKKKLEEYKLDDQPKEVYGYYYNETKDTYPNNCCFFSVHRSSHIPPHLFPSPGTLVNFNTLEAFKECDKKAVIEKAAKHVWEDIISRKSIQNPSLLTRFILLTFCDLKKYHYHYWFAFPALVSPEPITLHKPARKLEEVFNPDQIKSLQKQYDTLTKKVPHLAFFLVIQDGSSVKVQTLESADKVSNKSKIFYAFCDPCNLDQHPGWPLRNYLALIASHWPSEAPVSILCYRDRSREGQRSCLHSIVLEVNLPSMKNIAECPKCVGWERNQNKLAPRVVDLSASMDPNRLAESSVDLNLKLMRWRLLPELDLDKVAQTRCLLLGAGTLGCNVARCLIGWGVRTVTFVDNSTISYSNPVRQTLFEFEDSQNGGRPKATTAAEKLQKIFPGVKSSGHQFSIPMPGHAVGKTEAAIKQVEEDVHKLEALIDDHDVIFLLMDTRESRWLPTVIAASKRKQVINAALGFDTYLVLRHGMKSDQSAKQPASPINLACIPGDRLGCYFCNDVVAPGNSTRDRTLDQQCTVSRPGLSMVAAALAVELMVSLLQHPNGGQAAADTSAKDDHLNASLISPLGLVPHQVRGFLARYHTILPASVAFDKCTACSESVLSGYKKQGFKFLLKVFNQPSFLEDHTGLTVLHQEVDNAEILAFSDDDSVKSSE</sequence>
<dbReference type="SUPFAM" id="SSF69572">
    <property type="entry name" value="Activating enzymes of the ubiquitin-like proteins"/>
    <property type="match status" value="1"/>
</dbReference>
<dbReference type="InterPro" id="IPR035985">
    <property type="entry name" value="Ubiquitin-activating_enz"/>
</dbReference>
<evidence type="ECO:0000256" key="3">
    <source>
        <dbReference type="ARBA" id="ARBA00022448"/>
    </source>
</evidence>
<dbReference type="PANTHER" id="PTHR10953:SF3">
    <property type="entry name" value="UBIQUITIN-LIKE MODIFIER-ACTIVATING ENZYME ATG7"/>
    <property type="match status" value="1"/>
</dbReference>
<comment type="subcellular location">
    <subcellularLocation>
        <location evidence="7">Cytoplasm</location>
    </subcellularLocation>
    <subcellularLocation>
        <location evidence="7">Preautophagosomal structure</location>
    </subcellularLocation>
</comment>
<dbReference type="GO" id="GO:0019778">
    <property type="term" value="F:Atg12 activating enzyme activity"/>
    <property type="evidence" value="ECO:0007669"/>
    <property type="project" value="TreeGrafter"/>
</dbReference>
<dbReference type="InterPro" id="IPR006285">
    <property type="entry name" value="Atg7"/>
</dbReference>
<name>A0A9Q1HJU5_HOLLE</name>
<comment type="subunit">
    <text evidence="7">Homodimer.</text>
</comment>
<dbReference type="Pfam" id="PF00899">
    <property type="entry name" value="ThiF"/>
    <property type="match status" value="1"/>
</dbReference>